<keyword evidence="2" id="KW-1185">Reference proteome</keyword>
<organism evidence="1 2">
    <name type="scientific">Smallanthus sonchifolius</name>
    <dbReference type="NCBI Taxonomy" id="185202"/>
    <lineage>
        <taxon>Eukaryota</taxon>
        <taxon>Viridiplantae</taxon>
        <taxon>Streptophyta</taxon>
        <taxon>Embryophyta</taxon>
        <taxon>Tracheophyta</taxon>
        <taxon>Spermatophyta</taxon>
        <taxon>Magnoliopsida</taxon>
        <taxon>eudicotyledons</taxon>
        <taxon>Gunneridae</taxon>
        <taxon>Pentapetalae</taxon>
        <taxon>asterids</taxon>
        <taxon>campanulids</taxon>
        <taxon>Asterales</taxon>
        <taxon>Asteraceae</taxon>
        <taxon>Asteroideae</taxon>
        <taxon>Heliantheae alliance</taxon>
        <taxon>Millerieae</taxon>
        <taxon>Smallanthus</taxon>
    </lineage>
</organism>
<evidence type="ECO:0000313" key="1">
    <source>
        <dbReference type="EMBL" id="KAI3742526.1"/>
    </source>
</evidence>
<reference evidence="2" key="1">
    <citation type="journal article" date="2022" name="Mol. Ecol. Resour.">
        <title>The genomes of chicory, endive, great burdock and yacon provide insights into Asteraceae palaeo-polyploidization history and plant inulin production.</title>
        <authorList>
            <person name="Fan W."/>
            <person name="Wang S."/>
            <person name="Wang H."/>
            <person name="Wang A."/>
            <person name="Jiang F."/>
            <person name="Liu H."/>
            <person name="Zhao H."/>
            <person name="Xu D."/>
            <person name="Zhang Y."/>
        </authorList>
    </citation>
    <scope>NUCLEOTIDE SEQUENCE [LARGE SCALE GENOMIC DNA]</scope>
    <source>
        <strain evidence="2">cv. Yunnan</strain>
    </source>
</reference>
<accession>A0ACB9D882</accession>
<sequence>MKTRETLTLSLPKEIIHSLGKCPTSRDLCEALKKKGEATSQAFVVLIKEVLEKPSYSQSDSSVDLTDSESIRSGESTQSTETDVMSEESFQTVEDDLSELETNAEPDIVDQKSEADDDVFMAPGASSSEVKPEVFSNSETFCSNCVSVKDKMMRVMDDNVNLICDMKSMHTVNQKLKDNENVCIERIESLKRDISSLTLKIKEQAYHLDMSFAEIEKRNNDLVEKDKELAESKAEVIRLHRKLESFGNSSFLLGYYHDNTEEGKGTSGIGYVPPPFNGNYSVTPEIINDEDLDPKTVFKVNPVTGEDMVYSDESDDEYFDEAKVEGIPKAVKKEDSKVDSNSSGNYTFGSSSNSRRVPYVRDYKDRRTCFHCNEIGHIVVNCPYKNKGKKHVVPEKMNPESKHVTKKFVPSQTTKEVPVGESSSSASYRVKIPYMREYRETRSCFSCGLVGHLQIACPHNAKGNRHVTPEKVRTHGKPYVNPNVVKPHDTPKGNSKYEVRLSRPQRRRRNRRLRKPLAQQEFSQSTQFSNERKCSNTSHFKQKELNEQKTGGVQNCVDDKRLRVFDLYLIELLATVKGESVRTCFVTVDKILGELSSRRTSSHRVKRTWVYYRRTYYLRLRKLEIPNVGISTDSHQEVKLSRPQRRRRNKKLKKNLETSESENNISNSVFQNHKNGSSLKKSDCQTSVPKVNDKIDCKLQEGQPKRTINNTWYVDSGCSRHMTGNVRLLEDVKQIDGGYVAFAGNKGGYITGQGTSKNDKVKFEKVNYVEQLEHNILSVSQVCDKKFSFHFNDTECYILKPGFVIPDEWILMKAPRRNDTYVLDMSVATTTDSIPTCLLSKASESDSILWHRKLAHINFRKMNYIVRNDLVLGIPKMKFSVPDDCIPCKKGKQKKKSHKSRILSFSWVKFLSSKAETTELVQYLILGLENLFNLKVKRIRSDNGSEFKNSKMGLFCLQKGIHHEFSAPYVPQQNGVAERKNKTLVETARTMLADSKLPVTFWAEAVNTACHVLNRVLTVKRHNKTCYELLNNRKPNLDYSLPFGNPCTLLKVRDVPTKFSAKAIEGIFLGYVANSTTKRVYNKETRQVEEWFHIDCSNRSLPQMAIGPDWAFDYEKLFKSFHLPSDISDEEAAVLYDSSQDAQHNGFLPNAVPNSSIPSTFAPDPNVASCSCPQYSESEEDNAIFQDSSADPLLGDDLLPSTQAQGEIPTNLDSEIPINQYYSYQSASTQVDVLPVPEVASIKELKDHPVTNIIGNLQDGVKTRSLVHNTYL</sequence>
<protein>
    <submittedName>
        <fullName evidence="1">Uncharacterized protein</fullName>
    </submittedName>
</protein>
<reference evidence="1 2" key="2">
    <citation type="journal article" date="2022" name="Mol. Ecol. Resour.">
        <title>The genomes of chicory, endive, great burdock and yacon provide insights into Asteraceae paleo-polyploidization history and plant inulin production.</title>
        <authorList>
            <person name="Fan W."/>
            <person name="Wang S."/>
            <person name="Wang H."/>
            <person name="Wang A."/>
            <person name="Jiang F."/>
            <person name="Liu H."/>
            <person name="Zhao H."/>
            <person name="Xu D."/>
            <person name="Zhang Y."/>
        </authorList>
    </citation>
    <scope>NUCLEOTIDE SEQUENCE [LARGE SCALE GENOMIC DNA]</scope>
    <source>
        <strain evidence="2">cv. Yunnan</strain>
        <tissue evidence="1">Leaves</tissue>
    </source>
</reference>
<dbReference type="Proteomes" id="UP001056120">
    <property type="component" value="Linkage Group LG20"/>
</dbReference>
<gene>
    <name evidence="1" type="ORF">L1987_60210</name>
</gene>
<proteinExistence type="predicted"/>
<name>A0ACB9D882_9ASTR</name>
<dbReference type="EMBL" id="CM042037">
    <property type="protein sequence ID" value="KAI3742526.1"/>
    <property type="molecule type" value="Genomic_DNA"/>
</dbReference>
<evidence type="ECO:0000313" key="2">
    <source>
        <dbReference type="Proteomes" id="UP001056120"/>
    </source>
</evidence>
<comment type="caution">
    <text evidence="1">The sequence shown here is derived from an EMBL/GenBank/DDBJ whole genome shotgun (WGS) entry which is preliminary data.</text>
</comment>